<name>A0A0F9GRD6_9ZZZZ</name>
<accession>A0A0F9GRD6</accession>
<dbReference type="GO" id="GO:0004853">
    <property type="term" value="F:uroporphyrinogen decarboxylase activity"/>
    <property type="evidence" value="ECO:0007669"/>
    <property type="project" value="InterPro"/>
</dbReference>
<dbReference type="GO" id="GO:0006779">
    <property type="term" value="P:porphyrin-containing compound biosynthetic process"/>
    <property type="evidence" value="ECO:0007669"/>
    <property type="project" value="InterPro"/>
</dbReference>
<dbReference type="InterPro" id="IPR038071">
    <property type="entry name" value="UROD/MetE-like_sf"/>
</dbReference>
<sequence>MTELTSRERIARILRRQPVDRIGLKESFWGDTRAKWVAEGHIGEDESLEDHFGIDIRTLWAFKYVADPASEDEIIEETDETKLVRNGNGAVLRWWKNKAGTPEHVDFAVKDRSGWEEQIRPRLTDPDLYRARIDFEGYRELKKTCDERQLYFAWSGVNSFECIHPVCGHEYMLMGMITDPEWVLDMSMTFGRLNVALMEILFAEEGLPDGIWYFEDMGFKAKPFMSPAMYRQMIWPAHKLTFDYAHSCGLPVIVHSCGFVEELLPGLIEAGMDCLQAMEVKAGMDLLRLKKAYGDRIALMGGLDVRALVANDRDAITAELEGKLPAAMAGGGYCLHSDHSIPDQVEYETYKFFVDKGLEIGTY</sequence>
<dbReference type="EMBL" id="LAZR01017211">
    <property type="protein sequence ID" value="KKM01379.1"/>
    <property type="molecule type" value="Genomic_DNA"/>
</dbReference>
<dbReference type="PANTHER" id="PTHR47099">
    <property type="entry name" value="METHYLCOBAMIDE:COM METHYLTRANSFERASE MTBA"/>
    <property type="match status" value="1"/>
</dbReference>
<dbReference type="Pfam" id="PF01208">
    <property type="entry name" value="URO-D"/>
    <property type="match status" value="1"/>
</dbReference>
<dbReference type="PANTHER" id="PTHR47099:SF1">
    <property type="entry name" value="METHYLCOBAMIDE:COM METHYLTRANSFERASE MTBA"/>
    <property type="match status" value="1"/>
</dbReference>
<protein>
    <recommendedName>
        <fullName evidence="1">Uroporphyrinogen decarboxylase (URO-D) domain-containing protein</fullName>
    </recommendedName>
</protein>
<dbReference type="Gene3D" id="3.20.20.210">
    <property type="match status" value="1"/>
</dbReference>
<comment type="caution">
    <text evidence="2">The sequence shown here is derived from an EMBL/GenBank/DDBJ whole genome shotgun (WGS) entry which is preliminary data.</text>
</comment>
<feature type="domain" description="Uroporphyrinogen decarboxylase (URO-D)" evidence="1">
    <location>
        <begin position="220"/>
        <end position="355"/>
    </location>
</feature>
<dbReference type="SUPFAM" id="SSF51726">
    <property type="entry name" value="UROD/MetE-like"/>
    <property type="match status" value="1"/>
</dbReference>
<dbReference type="InterPro" id="IPR052024">
    <property type="entry name" value="Methanogen_methyltrans"/>
</dbReference>
<evidence type="ECO:0000259" key="1">
    <source>
        <dbReference type="Pfam" id="PF01208"/>
    </source>
</evidence>
<dbReference type="InterPro" id="IPR000257">
    <property type="entry name" value="Uroporphyrinogen_deCOase"/>
</dbReference>
<organism evidence="2">
    <name type="scientific">marine sediment metagenome</name>
    <dbReference type="NCBI Taxonomy" id="412755"/>
    <lineage>
        <taxon>unclassified sequences</taxon>
        <taxon>metagenomes</taxon>
        <taxon>ecological metagenomes</taxon>
    </lineage>
</organism>
<evidence type="ECO:0000313" key="2">
    <source>
        <dbReference type="EMBL" id="KKM01379.1"/>
    </source>
</evidence>
<dbReference type="AlphaFoldDB" id="A0A0F9GRD6"/>
<reference evidence="2" key="1">
    <citation type="journal article" date="2015" name="Nature">
        <title>Complex archaea that bridge the gap between prokaryotes and eukaryotes.</title>
        <authorList>
            <person name="Spang A."/>
            <person name="Saw J.H."/>
            <person name="Jorgensen S.L."/>
            <person name="Zaremba-Niedzwiedzka K."/>
            <person name="Martijn J."/>
            <person name="Lind A.E."/>
            <person name="van Eijk R."/>
            <person name="Schleper C."/>
            <person name="Guy L."/>
            <person name="Ettema T.J."/>
        </authorList>
    </citation>
    <scope>NUCLEOTIDE SEQUENCE</scope>
</reference>
<proteinExistence type="predicted"/>
<gene>
    <name evidence="2" type="ORF">LCGC14_1795020</name>
</gene>